<dbReference type="KEGG" id="pbas:SMSP2_02053"/>
<keyword evidence="1" id="KW-0472">Membrane</keyword>
<evidence type="ECO:0000256" key="1">
    <source>
        <dbReference type="SAM" id="Phobius"/>
    </source>
</evidence>
<sequence length="205" mass="23408">MKATFLKGGNQYFICLILILIWTPFVLAIIQPSLVFMWYSFVFVSVFVLVVTSPILLIAMVVVSCIRKDKFGIIITRLILSIILLFSLVLYINPTTFFGLYCRYKIANYDNIRNWINTVSLNDSPAGFNGCLPSSLKFVKFGNVNIYENNNVRFLSMWWSSGIIQVNWELIITDVGIDKSTLLTDSTIRCDEVKPGVFLKYESLP</sequence>
<keyword evidence="3" id="KW-1185">Reference proteome</keyword>
<name>A0A1R7T5S2_9BACT</name>
<dbReference type="EMBL" id="CP019646">
    <property type="protein sequence ID" value="AQQ71676.1"/>
    <property type="molecule type" value="Genomic_DNA"/>
</dbReference>
<proteinExistence type="predicted"/>
<protein>
    <submittedName>
        <fullName evidence="2">Uncharacterized protein</fullName>
    </submittedName>
</protein>
<organism evidence="2 3">
    <name type="scientific">Limihaloglobus sulfuriphilus</name>
    <dbReference type="NCBI Taxonomy" id="1851148"/>
    <lineage>
        <taxon>Bacteria</taxon>
        <taxon>Pseudomonadati</taxon>
        <taxon>Planctomycetota</taxon>
        <taxon>Phycisphaerae</taxon>
        <taxon>Sedimentisphaerales</taxon>
        <taxon>Sedimentisphaeraceae</taxon>
        <taxon>Limihaloglobus</taxon>
    </lineage>
</organism>
<keyword evidence="1" id="KW-1133">Transmembrane helix</keyword>
<evidence type="ECO:0000313" key="3">
    <source>
        <dbReference type="Proteomes" id="UP000188181"/>
    </source>
</evidence>
<feature type="transmembrane region" description="Helical" evidence="1">
    <location>
        <begin position="78"/>
        <end position="101"/>
    </location>
</feature>
<feature type="transmembrane region" description="Helical" evidence="1">
    <location>
        <begin position="12"/>
        <end position="30"/>
    </location>
</feature>
<dbReference type="AlphaFoldDB" id="A0A1R7T5S2"/>
<reference evidence="3" key="1">
    <citation type="submission" date="2017-02" db="EMBL/GenBank/DDBJ databases">
        <title>Comparative genomics and description of representatives of a novel lineage of planctomycetes thriving in anoxic sediments.</title>
        <authorList>
            <person name="Spring S."/>
            <person name="Bunk B."/>
            <person name="Sproer C."/>
        </authorList>
    </citation>
    <scope>NUCLEOTIDE SEQUENCE [LARGE SCALE GENOMIC DNA]</scope>
    <source>
        <strain evidence="3">SM-Chi-D1</strain>
    </source>
</reference>
<dbReference type="Proteomes" id="UP000188181">
    <property type="component" value="Chromosome"/>
</dbReference>
<keyword evidence="1" id="KW-0812">Transmembrane</keyword>
<feature type="transmembrane region" description="Helical" evidence="1">
    <location>
        <begin position="36"/>
        <end position="66"/>
    </location>
</feature>
<evidence type="ECO:0000313" key="2">
    <source>
        <dbReference type="EMBL" id="AQQ71676.1"/>
    </source>
</evidence>
<accession>A0A1R7T5S2</accession>
<gene>
    <name evidence="2" type="ORF">SMSP2_02053</name>
</gene>